<proteinExistence type="predicted"/>
<keyword evidence="1" id="KW-0812">Transmembrane</keyword>
<dbReference type="EMBL" id="JBBNFP010000152">
    <property type="protein sequence ID" value="MEQ2487931.1"/>
    <property type="molecule type" value="Genomic_DNA"/>
</dbReference>
<reference evidence="3 4" key="1">
    <citation type="submission" date="2024-04" db="EMBL/GenBank/DDBJ databases">
        <title>Human intestinal bacterial collection.</title>
        <authorList>
            <person name="Pauvert C."/>
            <person name="Hitch T.C.A."/>
            <person name="Clavel T."/>
        </authorList>
    </citation>
    <scope>NUCLEOTIDE SEQUENCE [LARGE SCALE GENOMIC DNA]</scope>
    <source>
        <strain evidence="3 4">CLA-AA-H145</strain>
    </source>
</reference>
<dbReference type="RefSeq" id="WP_215761042.1">
    <property type="nucleotide sequence ID" value="NZ_JAHKBE010000156.1"/>
</dbReference>
<accession>A0ABV1FU33</accession>
<feature type="non-terminal residue" evidence="3">
    <location>
        <position position="1"/>
    </location>
</feature>
<sequence length="200" mass="22180">KLMETSEELASNYQILISFKGIGPITAAALIIYTSNFKKFDNPRKFACYCGIAPFGKQSGTSINTKPHVSRFAHIGIKAAMVQACKSAMQHNAVIKAYAQRLYAKGKHEGIVMNNVKNKVMHIIFKMIQTQTLWEQEYQQKHTKECKPIPGKNGIGATEAAPIINATLKTSSSVVECTFLEKHSFQKNSKKTSSFSCVET</sequence>
<keyword evidence="4" id="KW-1185">Reference proteome</keyword>
<evidence type="ECO:0000259" key="2">
    <source>
        <dbReference type="Pfam" id="PF02371"/>
    </source>
</evidence>
<comment type="caution">
    <text evidence="3">The sequence shown here is derived from an EMBL/GenBank/DDBJ whole genome shotgun (WGS) entry which is preliminary data.</text>
</comment>
<keyword evidence="1" id="KW-0472">Membrane</keyword>
<organism evidence="3 4">
    <name type="scientific">Hallella faecis</name>
    <dbReference type="NCBI Taxonomy" id="2841596"/>
    <lineage>
        <taxon>Bacteria</taxon>
        <taxon>Pseudomonadati</taxon>
        <taxon>Bacteroidota</taxon>
        <taxon>Bacteroidia</taxon>
        <taxon>Bacteroidales</taxon>
        <taxon>Prevotellaceae</taxon>
        <taxon>Hallella</taxon>
    </lineage>
</organism>
<dbReference type="PANTHER" id="PTHR33055">
    <property type="entry name" value="TRANSPOSASE FOR INSERTION SEQUENCE ELEMENT IS1111A"/>
    <property type="match status" value="1"/>
</dbReference>
<dbReference type="InterPro" id="IPR003346">
    <property type="entry name" value="Transposase_20"/>
</dbReference>
<dbReference type="PANTHER" id="PTHR33055:SF3">
    <property type="entry name" value="PUTATIVE TRANSPOSASE FOR IS117-RELATED"/>
    <property type="match status" value="1"/>
</dbReference>
<keyword evidence="1" id="KW-1133">Transmembrane helix</keyword>
<feature type="transmembrane region" description="Helical" evidence="1">
    <location>
        <begin position="12"/>
        <end position="35"/>
    </location>
</feature>
<gene>
    <name evidence="3" type="ORF">AAAT34_12925</name>
</gene>
<dbReference type="Pfam" id="PF02371">
    <property type="entry name" value="Transposase_20"/>
    <property type="match status" value="1"/>
</dbReference>
<evidence type="ECO:0000256" key="1">
    <source>
        <dbReference type="SAM" id="Phobius"/>
    </source>
</evidence>
<dbReference type="Proteomes" id="UP001487296">
    <property type="component" value="Unassembled WGS sequence"/>
</dbReference>
<evidence type="ECO:0000313" key="3">
    <source>
        <dbReference type="EMBL" id="MEQ2487931.1"/>
    </source>
</evidence>
<dbReference type="InterPro" id="IPR047650">
    <property type="entry name" value="Transpos_IS110"/>
</dbReference>
<feature type="domain" description="Transposase IS116/IS110/IS902 C-terminal" evidence="2">
    <location>
        <begin position="14"/>
        <end position="99"/>
    </location>
</feature>
<protein>
    <submittedName>
        <fullName evidence="3">Transposase</fullName>
    </submittedName>
</protein>
<name>A0ABV1FU33_9BACT</name>
<evidence type="ECO:0000313" key="4">
    <source>
        <dbReference type="Proteomes" id="UP001487296"/>
    </source>
</evidence>